<evidence type="ECO:0000256" key="2">
    <source>
        <dbReference type="SAM" id="SignalP"/>
    </source>
</evidence>
<dbReference type="KEGG" id="nva:G3M78_06880"/>
<feature type="region of interest" description="Disordered" evidence="1">
    <location>
        <begin position="45"/>
        <end position="79"/>
    </location>
</feature>
<gene>
    <name evidence="3" type="ORF">G3M78_06880</name>
</gene>
<organism evidence="3 4">
    <name type="scientific">Candidatus Nitrohelix vancouverensis</name>
    <dbReference type="NCBI Taxonomy" id="2705534"/>
    <lineage>
        <taxon>Bacteria</taxon>
        <taxon>Pseudomonadati</taxon>
        <taxon>Nitrospinota/Tectimicrobiota group</taxon>
        <taxon>Nitrospinota</taxon>
        <taxon>Nitrospinia</taxon>
        <taxon>Nitrospinales</taxon>
        <taxon>Nitrospinaceae</taxon>
        <taxon>Candidatus Nitrohelix</taxon>
    </lineage>
</organism>
<protein>
    <submittedName>
        <fullName evidence="3">Uncharacterized protein</fullName>
    </submittedName>
</protein>
<reference evidence="4" key="1">
    <citation type="submission" date="2020-02" db="EMBL/GenBank/DDBJ databases">
        <title>Genomic and physiological characterization of two novel Nitrospinaceae genera.</title>
        <authorList>
            <person name="Mueller A.J."/>
            <person name="Jung M.-Y."/>
            <person name="Strachan C.R."/>
            <person name="Herbold C.W."/>
            <person name="Kirkegaard R.H."/>
            <person name="Daims H."/>
        </authorList>
    </citation>
    <scope>NUCLEOTIDE SEQUENCE [LARGE SCALE GENOMIC DNA]</scope>
</reference>
<name>A0A7T0C232_9BACT</name>
<dbReference type="AlphaFoldDB" id="A0A7T0C232"/>
<sequence length="100" mass="11229">MRKLMSLLIAISFFLMSVGSALASEPINEPWDRHAVWTKNYDQQDIRDGTDWSPGAMDEARGESSSGDSESMEMKSGDSGFDFVQETKFYDFSKDQNDSA</sequence>
<dbReference type="Proteomes" id="UP000594464">
    <property type="component" value="Chromosome"/>
</dbReference>
<evidence type="ECO:0000256" key="1">
    <source>
        <dbReference type="SAM" id="MobiDB-lite"/>
    </source>
</evidence>
<proteinExistence type="predicted"/>
<dbReference type="EMBL" id="CP048620">
    <property type="protein sequence ID" value="QPJ65127.1"/>
    <property type="molecule type" value="Genomic_DNA"/>
</dbReference>
<evidence type="ECO:0000313" key="3">
    <source>
        <dbReference type="EMBL" id="QPJ65127.1"/>
    </source>
</evidence>
<feature type="signal peptide" evidence="2">
    <location>
        <begin position="1"/>
        <end position="23"/>
    </location>
</feature>
<accession>A0A7T0C232</accession>
<feature type="chain" id="PRO_5032945406" evidence="2">
    <location>
        <begin position="24"/>
        <end position="100"/>
    </location>
</feature>
<evidence type="ECO:0000313" key="4">
    <source>
        <dbReference type="Proteomes" id="UP000594464"/>
    </source>
</evidence>
<keyword evidence="2" id="KW-0732">Signal</keyword>